<accession>A0A521F2L1</accession>
<dbReference type="Gene3D" id="2.60.120.560">
    <property type="entry name" value="Exo-inulinase, domain 1"/>
    <property type="match status" value="1"/>
</dbReference>
<dbReference type="OrthoDB" id="176168at2"/>
<feature type="chain" id="PRO_5022217472" description="3-keto-alpha-glucoside-1,2-lyase/3-keto-2-hydroxy-glucal hydratase domain-containing protein" evidence="1">
    <location>
        <begin position="26"/>
        <end position="257"/>
    </location>
</feature>
<dbReference type="GO" id="GO:0016787">
    <property type="term" value="F:hydrolase activity"/>
    <property type="evidence" value="ECO:0007669"/>
    <property type="project" value="InterPro"/>
</dbReference>
<dbReference type="InterPro" id="IPR010496">
    <property type="entry name" value="AL/BT2_dom"/>
</dbReference>
<keyword evidence="4" id="KW-1185">Reference proteome</keyword>
<feature type="domain" description="3-keto-alpha-glucoside-1,2-lyase/3-keto-2-hydroxy-glucal hydratase" evidence="2">
    <location>
        <begin position="59"/>
        <end position="253"/>
    </location>
</feature>
<proteinExistence type="predicted"/>
<dbReference type="EMBL" id="FXTH01000022">
    <property type="protein sequence ID" value="SMO90403.1"/>
    <property type="molecule type" value="Genomic_DNA"/>
</dbReference>
<evidence type="ECO:0000313" key="4">
    <source>
        <dbReference type="Proteomes" id="UP000317593"/>
    </source>
</evidence>
<name>A0A521F2L1_9BACT</name>
<reference evidence="3 4" key="1">
    <citation type="submission" date="2017-05" db="EMBL/GenBank/DDBJ databases">
        <authorList>
            <person name="Varghese N."/>
            <person name="Submissions S."/>
        </authorList>
    </citation>
    <scope>NUCLEOTIDE SEQUENCE [LARGE SCALE GENOMIC DNA]</scope>
    <source>
        <strain evidence="3 4">DSM 21194</strain>
    </source>
</reference>
<evidence type="ECO:0000256" key="1">
    <source>
        <dbReference type="SAM" id="SignalP"/>
    </source>
</evidence>
<evidence type="ECO:0000259" key="2">
    <source>
        <dbReference type="Pfam" id="PF06439"/>
    </source>
</evidence>
<dbReference type="Pfam" id="PF06439">
    <property type="entry name" value="3keto-disac_hyd"/>
    <property type="match status" value="1"/>
</dbReference>
<dbReference type="RefSeq" id="WP_142715868.1">
    <property type="nucleotide sequence ID" value="NZ_FXTH01000022.1"/>
</dbReference>
<evidence type="ECO:0000313" key="3">
    <source>
        <dbReference type="EMBL" id="SMO90403.1"/>
    </source>
</evidence>
<protein>
    <recommendedName>
        <fullName evidence="2">3-keto-alpha-glucoside-1,2-lyase/3-keto-2-hydroxy-glucal hydratase domain-containing protein</fullName>
    </recommendedName>
</protein>
<dbReference type="AlphaFoldDB" id="A0A521F2L1"/>
<sequence>MKKIVSFQLSIPAIVLLLTMNTACAQQQDMKPEETEVWKPIPGKVDPNGFNDKAPPSDAIVLFDGSDLDEWESAGEEGAPAEWNISGDHLTVAPGTGSIQTKQGFGSVQLHVEWRSPEKVEGEGQGRGNSGIFLQGKYELQVLDSYNNETYSNGMAGSIYKQHIPLVNAAREPGEWQSYDIIYTAPEFEEEGRLKSPARITVFWNGVLVQDDVEIEGPTEYIGHPSYEVHEEKLPIMLQDHSNPVSYRNIWLRELDK</sequence>
<gene>
    <name evidence="3" type="ORF">SAMN06265218_12215</name>
</gene>
<organism evidence="3 4">
    <name type="scientific">Fodinibius sediminis</name>
    <dbReference type="NCBI Taxonomy" id="1214077"/>
    <lineage>
        <taxon>Bacteria</taxon>
        <taxon>Pseudomonadati</taxon>
        <taxon>Balneolota</taxon>
        <taxon>Balneolia</taxon>
        <taxon>Balneolales</taxon>
        <taxon>Balneolaceae</taxon>
        <taxon>Fodinibius</taxon>
    </lineage>
</organism>
<feature type="signal peptide" evidence="1">
    <location>
        <begin position="1"/>
        <end position="25"/>
    </location>
</feature>
<dbReference type="Proteomes" id="UP000317593">
    <property type="component" value="Unassembled WGS sequence"/>
</dbReference>
<keyword evidence="1" id="KW-0732">Signal</keyword>